<accession>A0ACC1NKB0</accession>
<evidence type="ECO:0000313" key="1">
    <source>
        <dbReference type="EMBL" id="KAJ2978783.1"/>
    </source>
</evidence>
<evidence type="ECO:0000313" key="2">
    <source>
        <dbReference type="Proteomes" id="UP001143910"/>
    </source>
</evidence>
<proteinExistence type="predicted"/>
<reference evidence="1" key="1">
    <citation type="submission" date="2022-08" db="EMBL/GenBank/DDBJ databases">
        <title>Genome Sequence of Lecanicillium fungicola.</title>
        <authorList>
            <person name="Buettner E."/>
        </authorList>
    </citation>
    <scope>NUCLEOTIDE SEQUENCE</scope>
    <source>
        <strain evidence="1">Babe33</strain>
    </source>
</reference>
<keyword evidence="2" id="KW-1185">Reference proteome</keyword>
<protein>
    <submittedName>
        <fullName evidence="1">Uncharacterized protein</fullName>
    </submittedName>
</protein>
<name>A0ACC1NKB0_9HYPO</name>
<organism evidence="1 2">
    <name type="scientific">Zarea fungicola</name>
    <dbReference type="NCBI Taxonomy" id="93591"/>
    <lineage>
        <taxon>Eukaryota</taxon>
        <taxon>Fungi</taxon>
        <taxon>Dikarya</taxon>
        <taxon>Ascomycota</taxon>
        <taxon>Pezizomycotina</taxon>
        <taxon>Sordariomycetes</taxon>
        <taxon>Hypocreomycetidae</taxon>
        <taxon>Hypocreales</taxon>
        <taxon>Cordycipitaceae</taxon>
        <taxon>Zarea</taxon>
    </lineage>
</organism>
<gene>
    <name evidence="1" type="ORF">NQ176_g3621</name>
</gene>
<dbReference type="EMBL" id="JANJQO010000343">
    <property type="protein sequence ID" value="KAJ2978783.1"/>
    <property type="molecule type" value="Genomic_DNA"/>
</dbReference>
<dbReference type="Proteomes" id="UP001143910">
    <property type="component" value="Unassembled WGS sequence"/>
</dbReference>
<sequence length="842" mass="93223">MATDPAGRSPYAHQQPFPGAVPVSGPGPAMTPQARPVVLPRVVMDIPPTLPRPTFLLRTDGKFSEEAARLFTEWNDRITQYLGTAPDANNGASLVRPRCSLLSDACQRKDIVYIVMHHRFCLWSRHRQTAHVLMRPYLPELVDSGFTALEVLLKANVEMPMPHLDWFCTFPGRTFDPYLPTPMMESIAKSIMEFITTLAANWRQFQASIVTRGYPILTWEAELGLKCVSSVTQDLLFTLSRRVLGCQDSQTANKFAELFNRDRNFEATVRMRQLPADQVQHVRNVLVRDYTELVRQSYAVSSNLHQPPQVLTSQGRSPAIPTQQPGNAFARPSNNMYRSGTEPGRNISWPPQSAATGVATANPVMEQTRRMIPSNSPTAPAVAAHQLLTSSPAQPIIQQVAMPTDSKLPARTSHMQATAFSPAAVQQVTTPIRNKQLTNPGSSSAAAVHQPLTPALALLPADAPPDRGQLRLIPETEFPHSAYGEASLRVGLHLALQRSPKRIHINRVAPVAKFYQFVDSLVVHPTKLTASPHPIQINFQVSENDVQNLPVQEISSTAFGVPTVTFQNYTCRFRLRACRFTSRVTKVNESEWAATNSFWPQSLVIAVNSKPCILRRKQHFHADLPLELSAYVKAGRNEIALSLPGLVGKEIGSDYFVAVERVTTLNYVSLRAKINGNPHITAEATRNAFKHILESGCSNEIVVLGRTLNVSVSDPLSTKLCDIPVIGASCKHMDCFDLENWLRSRRSKPGADSQEPCLVDCWGCPICGGDARPGQLRINDYFVEVGRRLREAANTDVKTVAVGPDGNWEPLIDEPGRRQPGKPLEPGDRRQQNIEVIEILDD</sequence>
<comment type="caution">
    <text evidence="1">The sequence shown here is derived from an EMBL/GenBank/DDBJ whole genome shotgun (WGS) entry which is preliminary data.</text>
</comment>